<keyword evidence="4" id="KW-1185">Reference proteome</keyword>
<feature type="transmembrane region" description="Helical" evidence="1">
    <location>
        <begin position="130"/>
        <end position="153"/>
    </location>
</feature>
<proteinExistence type="predicted"/>
<sequence>MWEGLDHKGNVPRAQSARRCDVQVLVLKPDDTNAWPELPGRLRQYDADQVKGHNENIDTLLVLSGLFSAVVATLIVEAFKLLQPDSTDITAQILLQISLQLNSLSVNPGFINSTHIPSPPPPFSPRPGAVVVNVLWFISLVLSLVTASLGMLVKQWLREYLSNSPILPEEYCQVRLFRIRGLRKYKVTEIADFLPILLQIALILFFIGLILYVKPIHASIATAVSVPVGIWLFFFVATTLLPIISPSCPYKTPLLKSIFLYLRDFMNGLLEQFRVSSIGLRLRFLPESLFVEESTSKMSLETKVGVLMETYRTFQDINAWDVMMRCIDLNSPSTSLQMLSLLVQRMYGSEVTSRSELERLFDRAHLRPLLKSITSCLRNILALREEDGSRLTQVEAVAVATLQQVPWSFHPALDQMAARLTRIDYLSIPHEPGFVSSYILLHSGLPPRKLPKTIDEGQMQDVIYYITEALDSGSRNGAGFKCSASLSHLLEICRISFLCAGRAKSDIGEWEAQFLRLTGRLAGCFQSLSYHEPDDVDDMDVFRSQCVLGMAMKLHQNVPGIVGDLLFHALHKHSVKIFELRAKKERWYEMGCIRRRDDVPSSPSGVSHADWEKVVIGEESFGGGFTWGNFGIWICSGVNDGGQWYQEDLQLSCRQRIGCLREFWSHRKRECRLVLESFNV</sequence>
<protein>
    <recommendedName>
        <fullName evidence="2">DUF6535 domain-containing protein</fullName>
    </recommendedName>
</protein>
<keyword evidence="1" id="KW-1133">Transmembrane helix</keyword>
<dbReference type="Pfam" id="PF20153">
    <property type="entry name" value="DUF6535"/>
    <property type="match status" value="1"/>
</dbReference>
<dbReference type="Proteomes" id="UP001212997">
    <property type="component" value="Unassembled WGS sequence"/>
</dbReference>
<feature type="transmembrane region" description="Helical" evidence="1">
    <location>
        <begin position="193"/>
        <end position="213"/>
    </location>
</feature>
<gene>
    <name evidence="3" type="ORF">NLI96_g8923</name>
</gene>
<dbReference type="AlphaFoldDB" id="A0AAD5UWE9"/>
<evidence type="ECO:0000256" key="1">
    <source>
        <dbReference type="SAM" id="Phobius"/>
    </source>
</evidence>
<dbReference type="InterPro" id="IPR045338">
    <property type="entry name" value="DUF6535"/>
</dbReference>
<feature type="transmembrane region" description="Helical" evidence="1">
    <location>
        <begin position="60"/>
        <end position="79"/>
    </location>
</feature>
<dbReference type="EMBL" id="JANAWD010000427">
    <property type="protein sequence ID" value="KAJ3479626.1"/>
    <property type="molecule type" value="Genomic_DNA"/>
</dbReference>
<feature type="transmembrane region" description="Helical" evidence="1">
    <location>
        <begin position="220"/>
        <end position="244"/>
    </location>
</feature>
<evidence type="ECO:0000259" key="2">
    <source>
        <dbReference type="Pfam" id="PF20153"/>
    </source>
</evidence>
<comment type="caution">
    <text evidence="3">The sequence shown here is derived from an EMBL/GenBank/DDBJ whole genome shotgun (WGS) entry which is preliminary data.</text>
</comment>
<feature type="domain" description="DUF6535" evidence="2">
    <location>
        <begin position="35"/>
        <end position="213"/>
    </location>
</feature>
<keyword evidence="1" id="KW-0812">Transmembrane</keyword>
<evidence type="ECO:0000313" key="4">
    <source>
        <dbReference type="Proteomes" id="UP001212997"/>
    </source>
</evidence>
<organism evidence="3 4">
    <name type="scientific">Meripilus lineatus</name>
    <dbReference type="NCBI Taxonomy" id="2056292"/>
    <lineage>
        <taxon>Eukaryota</taxon>
        <taxon>Fungi</taxon>
        <taxon>Dikarya</taxon>
        <taxon>Basidiomycota</taxon>
        <taxon>Agaricomycotina</taxon>
        <taxon>Agaricomycetes</taxon>
        <taxon>Polyporales</taxon>
        <taxon>Meripilaceae</taxon>
        <taxon>Meripilus</taxon>
    </lineage>
</organism>
<keyword evidence="1" id="KW-0472">Membrane</keyword>
<accession>A0AAD5UWE9</accession>
<name>A0AAD5UWE9_9APHY</name>
<reference evidence="3" key="1">
    <citation type="submission" date="2022-07" db="EMBL/GenBank/DDBJ databases">
        <title>Genome Sequence of Physisporinus lineatus.</title>
        <authorList>
            <person name="Buettner E."/>
        </authorList>
    </citation>
    <scope>NUCLEOTIDE SEQUENCE</scope>
    <source>
        <strain evidence="3">VT162</strain>
    </source>
</reference>
<evidence type="ECO:0000313" key="3">
    <source>
        <dbReference type="EMBL" id="KAJ3479626.1"/>
    </source>
</evidence>